<dbReference type="InterPro" id="IPR006683">
    <property type="entry name" value="Thioestr_dom"/>
</dbReference>
<accession>A0ABV6J5M3</accession>
<dbReference type="InterPro" id="IPR040170">
    <property type="entry name" value="Cytosol_ACT"/>
</dbReference>
<keyword evidence="2 3" id="KW-0378">Hydrolase</keyword>
<sequence>MTQLIFPEDANIHGTMFGGKVMEYMDKTAAISSMRHARIPVVTASTDSIDFIGPIRVGDAIEIVSFVTWTHNSSMEVYVKVQSENVYSGEKTTVVTAFFTFVGLDPSGKPTRVPPVMPETDEEKSLHASAPSRYEQRRQRKRDRQNNA</sequence>
<feature type="region of interest" description="Disordered" evidence="4">
    <location>
        <begin position="104"/>
        <end position="148"/>
    </location>
</feature>
<dbReference type="InterPro" id="IPR029069">
    <property type="entry name" value="HotDog_dom_sf"/>
</dbReference>
<dbReference type="Proteomes" id="UP001589818">
    <property type="component" value="Unassembled WGS sequence"/>
</dbReference>
<evidence type="ECO:0000256" key="2">
    <source>
        <dbReference type="ARBA" id="ARBA00022801"/>
    </source>
</evidence>
<keyword evidence="7" id="KW-1185">Reference proteome</keyword>
<gene>
    <name evidence="6" type="ORF">ACFFJ8_07170</name>
</gene>
<evidence type="ECO:0000256" key="1">
    <source>
        <dbReference type="ARBA" id="ARBA00010458"/>
    </source>
</evidence>
<dbReference type="PANTHER" id="PTHR11049">
    <property type="entry name" value="ACYL COENZYME A THIOESTER HYDROLASE"/>
    <property type="match status" value="1"/>
</dbReference>
<organism evidence="6 7">
    <name type="scientific">Paenibacillus mendelii</name>
    <dbReference type="NCBI Taxonomy" id="206163"/>
    <lineage>
        <taxon>Bacteria</taxon>
        <taxon>Bacillati</taxon>
        <taxon>Bacillota</taxon>
        <taxon>Bacilli</taxon>
        <taxon>Bacillales</taxon>
        <taxon>Paenibacillaceae</taxon>
        <taxon>Paenibacillus</taxon>
    </lineage>
</organism>
<feature type="compositionally biased region" description="Basic residues" evidence="4">
    <location>
        <begin position="138"/>
        <end position="148"/>
    </location>
</feature>
<proteinExistence type="inferred from homology"/>
<dbReference type="Pfam" id="PF03061">
    <property type="entry name" value="4HBT"/>
    <property type="match status" value="1"/>
</dbReference>
<evidence type="ECO:0000256" key="3">
    <source>
        <dbReference type="PROSITE-ProRule" id="PRU01106"/>
    </source>
</evidence>
<evidence type="ECO:0000313" key="6">
    <source>
        <dbReference type="EMBL" id="MFC0391155.1"/>
    </source>
</evidence>
<dbReference type="PANTHER" id="PTHR11049:SF24">
    <property type="entry name" value="CYTOSOLIC ACYL COENZYME A THIOESTER HYDROLASE"/>
    <property type="match status" value="1"/>
</dbReference>
<dbReference type="SUPFAM" id="SSF54637">
    <property type="entry name" value="Thioesterase/thiol ester dehydrase-isomerase"/>
    <property type="match status" value="1"/>
</dbReference>
<dbReference type="CDD" id="cd03442">
    <property type="entry name" value="BFIT_BACH"/>
    <property type="match status" value="1"/>
</dbReference>
<name>A0ABV6J5M3_9BACL</name>
<dbReference type="GO" id="GO:0047617">
    <property type="term" value="F:fatty acyl-CoA hydrolase activity"/>
    <property type="evidence" value="ECO:0007669"/>
    <property type="project" value="UniProtKB-EC"/>
</dbReference>
<comment type="similarity">
    <text evidence="1">Belongs to the acyl coenzyme A hydrolase family.</text>
</comment>
<comment type="caution">
    <text evidence="6">The sequence shown here is derived from an EMBL/GenBank/DDBJ whole genome shotgun (WGS) entry which is preliminary data.</text>
</comment>
<dbReference type="PROSITE" id="PS51770">
    <property type="entry name" value="HOTDOG_ACOT"/>
    <property type="match status" value="1"/>
</dbReference>
<protein>
    <submittedName>
        <fullName evidence="6">Acyl-CoA thioesterase</fullName>
        <ecNumber evidence="6">3.1.2.20</ecNumber>
    </submittedName>
</protein>
<dbReference type="InterPro" id="IPR033120">
    <property type="entry name" value="HOTDOG_ACOT"/>
</dbReference>
<evidence type="ECO:0000313" key="7">
    <source>
        <dbReference type="Proteomes" id="UP001589818"/>
    </source>
</evidence>
<evidence type="ECO:0000259" key="5">
    <source>
        <dbReference type="PROSITE" id="PS51770"/>
    </source>
</evidence>
<dbReference type="EMBL" id="JBHLVF010000010">
    <property type="protein sequence ID" value="MFC0391155.1"/>
    <property type="molecule type" value="Genomic_DNA"/>
</dbReference>
<reference evidence="6 7" key="1">
    <citation type="submission" date="2024-09" db="EMBL/GenBank/DDBJ databases">
        <authorList>
            <person name="Sun Q."/>
            <person name="Mori K."/>
        </authorList>
    </citation>
    <scope>NUCLEOTIDE SEQUENCE [LARGE SCALE GENOMIC DNA]</scope>
    <source>
        <strain evidence="6 7">CCM 4839</strain>
    </source>
</reference>
<feature type="domain" description="HotDog ACOT-type" evidence="5">
    <location>
        <begin position="1"/>
        <end position="107"/>
    </location>
</feature>
<dbReference type="EC" id="3.1.2.20" evidence="6"/>
<dbReference type="Gene3D" id="3.10.129.10">
    <property type="entry name" value="Hotdog Thioesterase"/>
    <property type="match status" value="1"/>
</dbReference>
<dbReference type="RefSeq" id="WP_204818528.1">
    <property type="nucleotide sequence ID" value="NZ_JANHOF010000004.1"/>
</dbReference>
<evidence type="ECO:0000256" key="4">
    <source>
        <dbReference type="SAM" id="MobiDB-lite"/>
    </source>
</evidence>